<dbReference type="InterPro" id="IPR015421">
    <property type="entry name" value="PyrdxlP-dep_Trfase_major"/>
</dbReference>
<proteinExistence type="inferred from homology"/>
<evidence type="ECO:0000259" key="5">
    <source>
        <dbReference type="Pfam" id="PF00155"/>
    </source>
</evidence>
<dbReference type="Gene3D" id="3.90.1150.10">
    <property type="entry name" value="Aspartate Aminotransferase, domain 1"/>
    <property type="match status" value="1"/>
</dbReference>
<keyword evidence="3 4" id="KW-0808">Transferase</keyword>
<dbReference type="PANTHER" id="PTHR42832:SF1">
    <property type="entry name" value="GLUTAMATE-PYRUVATE AMINOTRANSFERASE ALAC"/>
    <property type="match status" value="1"/>
</dbReference>
<reference evidence="7" key="1">
    <citation type="submission" date="2016-10" db="EMBL/GenBank/DDBJ databases">
        <authorList>
            <person name="Varghese N."/>
            <person name="Submissions S."/>
        </authorList>
    </citation>
    <scope>NUCLEOTIDE SEQUENCE [LARGE SCALE GENOMIC DNA]</scope>
    <source>
        <strain evidence="7">DSM 17465</strain>
    </source>
</reference>
<dbReference type="InterPro" id="IPR004839">
    <property type="entry name" value="Aminotransferase_I/II_large"/>
</dbReference>
<gene>
    <name evidence="6" type="ORF">SAMN05444141_104210</name>
</gene>
<evidence type="ECO:0000256" key="4">
    <source>
        <dbReference type="RuleBase" id="RU000481"/>
    </source>
</evidence>
<dbReference type="PROSITE" id="PS00105">
    <property type="entry name" value="AA_TRANSFER_CLASS_1"/>
    <property type="match status" value="1"/>
</dbReference>
<dbReference type="AlphaFoldDB" id="A0A1I7BR14"/>
<dbReference type="InterPro" id="IPR050881">
    <property type="entry name" value="LL-DAP_aminotransferase"/>
</dbReference>
<comment type="cofactor">
    <cofactor evidence="1 4">
        <name>pyridoxal 5'-phosphate</name>
        <dbReference type="ChEBI" id="CHEBI:597326"/>
    </cofactor>
</comment>
<evidence type="ECO:0000313" key="6">
    <source>
        <dbReference type="EMBL" id="SFT89563.1"/>
    </source>
</evidence>
<dbReference type="InterPro" id="IPR015422">
    <property type="entry name" value="PyrdxlP-dep_Trfase_small"/>
</dbReference>
<evidence type="ECO:0000256" key="1">
    <source>
        <dbReference type="ARBA" id="ARBA00001933"/>
    </source>
</evidence>
<dbReference type="GO" id="GO:0008483">
    <property type="term" value="F:transaminase activity"/>
    <property type="evidence" value="ECO:0007669"/>
    <property type="project" value="UniProtKB-KW"/>
</dbReference>
<sequence>MDDFHKTRRLPPYVFEQVNRLKAKARAAGADIIDMGMGNPDLPTPKHIVDKLVETVQNPRTHRYSASKGIPGLRKAQAGYYERRFGVKLNPDTQVVATLGSKEGFANMAQAITAPGDVVLVPNPSYPIHAFGFLMAGGSLRSIPATPGPELFEALERAVVHSIPKPIAIILCFPANPTASVADLDFYRDVVAFARKHEIYVLSDLAYSEIYFGDVPPPSILQVEGAEDIAVEFTSLSKTFSMPGWRMGFAVGNERLIAALARVKSYLDYGAFTPIQVAAATALNGSDDCIRETREIYKKRRDVLIDSFGRAGWDIPAPEASMFAWAPIPDQFKHLGSLEFSKLLIEKADVAVAPGIGFGEHGEGFVRIGLVENEQRIRQAARGIRKFFEDAGSNSKELSKSGA</sequence>
<evidence type="ECO:0000256" key="2">
    <source>
        <dbReference type="ARBA" id="ARBA00022576"/>
    </source>
</evidence>
<dbReference type="NCBIfam" id="NF006604">
    <property type="entry name" value="PRK09148.1"/>
    <property type="match status" value="1"/>
</dbReference>
<dbReference type="EMBL" id="FPBD01000004">
    <property type="protein sequence ID" value="SFT89563.1"/>
    <property type="molecule type" value="Genomic_DNA"/>
</dbReference>
<dbReference type="PANTHER" id="PTHR42832">
    <property type="entry name" value="AMINO ACID AMINOTRANSFERASE"/>
    <property type="match status" value="1"/>
</dbReference>
<keyword evidence="2 4" id="KW-0032">Aminotransferase</keyword>
<evidence type="ECO:0000256" key="3">
    <source>
        <dbReference type="ARBA" id="ARBA00022679"/>
    </source>
</evidence>
<dbReference type="SUPFAM" id="SSF53383">
    <property type="entry name" value="PLP-dependent transferases"/>
    <property type="match status" value="1"/>
</dbReference>
<dbReference type="GO" id="GO:0030170">
    <property type="term" value="F:pyridoxal phosphate binding"/>
    <property type="evidence" value="ECO:0007669"/>
    <property type="project" value="InterPro"/>
</dbReference>
<keyword evidence="7" id="KW-1185">Reference proteome</keyword>
<dbReference type="Gene3D" id="3.40.640.10">
    <property type="entry name" value="Type I PLP-dependent aspartate aminotransferase-like (Major domain)"/>
    <property type="match status" value="1"/>
</dbReference>
<accession>A0A1I7BR14</accession>
<organism evidence="6 7">
    <name type="scientific">Pseudovibrio denitrificans</name>
    <dbReference type="NCBI Taxonomy" id="258256"/>
    <lineage>
        <taxon>Bacteria</taxon>
        <taxon>Pseudomonadati</taxon>
        <taxon>Pseudomonadota</taxon>
        <taxon>Alphaproteobacteria</taxon>
        <taxon>Hyphomicrobiales</taxon>
        <taxon>Stappiaceae</taxon>
        <taxon>Pseudovibrio</taxon>
    </lineage>
</organism>
<protein>
    <recommendedName>
        <fullName evidence="4">Aminotransferase</fullName>
        <ecNumber evidence="4">2.6.1.-</ecNumber>
    </recommendedName>
</protein>
<dbReference type="Proteomes" id="UP000183371">
    <property type="component" value="Unassembled WGS sequence"/>
</dbReference>
<dbReference type="EC" id="2.6.1.-" evidence="4"/>
<feature type="domain" description="Aminotransferase class I/classII large" evidence="5">
    <location>
        <begin position="31"/>
        <end position="382"/>
    </location>
</feature>
<comment type="similarity">
    <text evidence="4">Belongs to the class-I pyridoxal-phosphate-dependent aminotransferase family.</text>
</comment>
<evidence type="ECO:0000313" key="7">
    <source>
        <dbReference type="Proteomes" id="UP000183371"/>
    </source>
</evidence>
<dbReference type="CDD" id="cd00609">
    <property type="entry name" value="AAT_like"/>
    <property type="match status" value="1"/>
</dbReference>
<dbReference type="InterPro" id="IPR004838">
    <property type="entry name" value="NHTrfase_class1_PyrdxlP-BS"/>
</dbReference>
<dbReference type="RefSeq" id="WP_037035769.1">
    <property type="nucleotide sequence ID" value="NZ_FPBD01000004.1"/>
</dbReference>
<dbReference type="InterPro" id="IPR015424">
    <property type="entry name" value="PyrdxlP-dep_Trfase"/>
</dbReference>
<dbReference type="Pfam" id="PF00155">
    <property type="entry name" value="Aminotran_1_2"/>
    <property type="match status" value="1"/>
</dbReference>
<name>A0A1I7BR14_9HYPH</name>